<dbReference type="Gene3D" id="3.30.930.10">
    <property type="entry name" value="Bira Bifunctional Protein, Domain 2"/>
    <property type="match status" value="1"/>
</dbReference>
<evidence type="ECO:0000256" key="3">
    <source>
        <dbReference type="SAM" id="MobiDB-lite"/>
    </source>
</evidence>
<dbReference type="SUPFAM" id="SSF55681">
    <property type="entry name" value="Class II aaRS and biotin synthetases"/>
    <property type="match status" value="1"/>
</dbReference>
<dbReference type="InterPro" id="IPR004408">
    <property type="entry name" value="Biotin_CoA_COase_ligase"/>
</dbReference>
<dbReference type="InterPro" id="IPR004143">
    <property type="entry name" value="BPL_LPL_catalytic"/>
</dbReference>
<dbReference type="Pfam" id="PF02237">
    <property type="entry name" value="BPL_C"/>
    <property type="match status" value="1"/>
</dbReference>
<evidence type="ECO:0000259" key="4">
    <source>
        <dbReference type="PROSITE" id="PS51733"/>
    </source>
</evidence>
<sequence>MFTVYYAAATWLQSWRLSSILQKIRHVSQRNGSIVIHQELPPYIHSYGTVQQKMEVTSVLSDLCSNHMEGHVGDLFWYSANKRIVSVYPKQHLDISGWIKVIPGRTHLPLQIKGIKTDCFSSDENALFILVEANYNTCQYNFDSNTLELENFGEPIAWHVGDRISILLKTDDNSLSLLSVTFMQNKLTLENGIEIMRIQSVDVTGSPYKIYNTGTVPQTYAPLDPRLTRSERKDFFMSRWRAHVSMLSTFCEAVDQVKDTNQDIAVRHPGSGVGAVKLVPANYVNEDDSASFVSSSENIIMEKCNSIPSNICVVESPSPSSGLSSSRISTDMSTAQGSTRLAADSATTSLSSLRSLPVTPRRTISPDVGLDRVKPPNIIIFSDSTSAADSVKVALESTLIKDRYTIYNLSFADMLSTPWLHQACLVVIHGNVPPSFTPVIIQYLVQSKGSLLVLCSDFLGSILPMFHTAEVRPNELVHCSYKSWKHVPLMHHVFCYQPTPMTPQFSYDEHSSGCLRAIPDTVEIKDGEGQVHKLKIDILGAEETWQTPSLLLVSLINSNSKIVFSQVHLEVAPSQYESDDKKRQALEKSDRARLEILCDVLGSHLGLMCSIKQSPIVYTNAYFLGNHEAKQQLLDKLQKEGILDSNSTIKVGNLHLKFCGKGVSPPTPSSTLLPVLKYSCPQSFSTVDYFENLKTQSIGRLVIFSEVMTSSMQVIECLELCHGFTVIPFYQTKGKGRGGNKWLSPEGCAMFSLQLHLPLDSYLGKYPSLLQHVISLAIVSSICQIHGLEELDIGIKWPNDVYVNKRTKVGGVLVNSTITSHSVICNIGCGLNLFNKEPTVCINDLIKAINEETGSKISPLTHEIYFANLFNKLEELYKMAQSDLIDELKAQYYNFWLHSDAEVDVKTSDNQIKKVKIKGIDTYGFLVVESSNGELLTLQPDGNSFDMLSNLIISK</sequence>
<evidence type="ECO:0000256" key="2">
    <source>
        <dbReference type="ARBA" id="ARBA00022598"/>
    </source>
</evidence>
<feature type="compositionally biased region" description="Low complexity" evidence="3">
    <location>
        <begin position="318"/>
        <end position="329"/>
    </location>
</feature>
<protein>
    <recommendedName>
        <fullName evidence="4">BPL/LPL catalytic domain-containing protein</fullName>
    </recommendedName>
</protein>
<comment type="similarity">
    <text evidence="1">Belongs to the biotin--protein ligase family.</text>
</comment>
<feature type="region of interest" description="Disordered" evidence="3">
    <location>
        <begin position="318"/>
        <end position="346"/>
    </location>
</feature>
<reference evidence="5 6" key="1">
    <citation type="submission" date="2022-12" db="EMBL/GenBank/DDBJ databases">
        <title>Chromosome-level genome assembly of true bugs.</title>
        <authorList>
            <person name="Ma L."/>
            <person name="Li H."/>
        </authorList>
    </citation>
    <scope>NUCLEOTIDE SEQUENCE [LARGE SCALE GENOMIC DNA]</scope>
    <source>
        <strain evidence="5">Lab_2022b</strain>
    </source>
</reference>
<comment type="caution">
    <text evidence="5">The sequence shown here is derived from an EMBL/GenBank/DDBJ whole genome shotgun (WGS) entry which is preliminary data.</text>
</comment>
<dbReference type="EMBL" id="JAPXFL010000008">
    <property type="protein sequence ID" value="KAK9503234.1"/>
    <property type="molecule type" value="Genomic_DNA"/>
</dbReference>
<dbReference type="GO" id="GO:0005737">
    <property type="term" value="C:cytoplasm"/>
    <property type="evidence" value="ECO:0007669"/>
    <property type="project" value="TreeGrafter"/>
</dbReference>
<dbReference type="Pfam" id="PF03099">
    <property type="entry name" value="BPL_LplA_LipB"/>
    <property type="match status" value="1"/>
</dbReference>
<dbReference type="InterPro" id="IPR045864">
    <property type="entry name" value="aa-tRNA-synth_II/BPL/LPL"/>
</dbReference>
<organism evidence="5 6">
    <name type="scientific">Rhynocoris fuscipes</name>
    <dbReference type="NCBI Taxonomy" id="488301"/>
    <lineage>
        <taxon>Eukaryota</taxon>
        <taxon>Metazoa</taxon>
        <taxon>Ecdysozoa</taxon>
        <taxon>Arthropoda</taxon>
        <taxon>Hexapoda</taxon>
        <taxon>Insecta</taxon>
        <taxon>Pterygota</taxon>
        <taxon>Neoptera</taxon>
        <taxon>Paraneoptera</taxon>
        <taxon>Hemiptera</taxon>
        <taxon>Heteroptera</taxon>
        <taxon>Panheteroptera</taxon>
        <taxon>Cimicomorpha</taxon>
        <taxon>Reduviidae</taxon>
        <taxon>Harpactorinae</taxon>
        <taxon>Harpactorini</taxon>
        <taxon>Rhynocoris</taxon>
    </lineage>
</organism>
<name>A0AAW1CZY3_9HEMI</name>
<gene>
    <name evidence="5" type="ORF">O3M35_011850</name>
</gene>
<proteinExistence type="inferred from homology"/>
<dbReference type="PANTHER" id="PTHR12835">
    <property type="entry name" value="BIOTIN PROTEIN LIGASE"/>
    <property type="match status" value="1"/>
</dbReference>
<dbReference type="PROSITE" id="PS51733">
    <property type="entry name" value="BPL_LPL_CATALYTIC"/>
    <property type="match status" value="1"/>
</dbReference>
<keyword evidence="2" id="KW-0436">Ligase</keyword>
<feature type="domain" description="BPL/LPL catalytic" evidence="4">
    <location>
        <begin position="687"/>
        <end position="881"/>
    </location>
</feature>
<dbReference type="PANTHER" id="PTHR12835:SF5">
    <property type="entry name" value="BIOTIN--PROTEIN LIGASE"/>
    <property type="match status" value="1"/>
</dbReference>
<dbReference type="NCBIfam" id="TIGR00121">
    <property type="entry name" value="birA_ligase"/>
    <property type="match status" value="1"/>
</dbReference>
<keyword evidence="6" id="KW-1185">Reference proteome</keyword>
<evidence type="ECO:0000313" key="5">
    <source>
        <dbReference type="EMBL" id="KAK9503234.1"/>
    </source>
</evidence>
<evidence type="ECO:0000313" key="6">
    <source>
        <dbReference type="Proteomes" id="UP001461498"/>
    </source>
</evidence>
<accession>A0AAW1CZY3</accession>
<dbReference type="InterPro" id="IPR003142">
    <property type="entry name" value="BPL_C"/>
</dbReference>
<dbReference type="AlphaFoldDB" id="A0AAW1CZY3"/>
<dbReference type="GO" id="GO:0004077">
    <property type="term" value="F:biotin--[biotin carboxyl-carrier protein] ligase activity"/>
    <property type="evidence" value="ECO:0007669"/>
    <property type="project" value="InterPro"/>
</dbReference>
<evidence type="ECO:0000256" key="1">
    <source>
        <dbReference type="ARBA" id="ARBA00009934"/>
    </source>
</evidence>
<dbReference type="Proteomes" id="UP001461498">
    <property type="component" value="Unassembled WGS sequence"/>
</dbReference>